<dbReference type="InterPro" id="IPR016181">
    <property type="entry name" value="Acyl_CoA_acyltransferase"/>
</dbReference>
<dbReference type="PROSITE" id="PS51186">
    <property type="entry name" value="GNAT"/>
    <property type="match status" value="1"/>
</dbReference>
<dbReference type="Pfam" id="PF00583">
    <property type="entry name" value="Acetyltransf_1"/>
    <property type="match status" value="1"/>
</dbReference>
<name>A0ABN2H2F7_9ACTN</name>
<dbReference type="SUPFAM" id="SSF55729">
    <property type="entry name" value="Acyl-CoA N-acyltransferases (Nat)"/>
    <property type="match status" value="1"/>
</dbReference>
<dbReference type="EMBL" id="BAAANY010000009">
    <property type="protein sequence ID" value="GAA1680787.1"/>
    <property type="molecule type" value="Genomic_DNA"/>
</dbReference>
<dbReference type="RefSeq" id="WP_344311100.1">
    <property type="nucleotide sequence ID" value="NZ_BAAANY010000009.1"/>
</dbReference>
<accession>A0ABN2H2F7</accession>
<dbReference type="InterPro" id="IPR050832">
    <property type="entry name" value="Bact_Acetyltransf"/>
</dbReference>
<gene>
    <name evidence="4" type="ORF">GCM10009765_32460</name>
</gene>
<evidence type="ECO:0000256" key="2">
    <source>
        <dbReference type="ARBA" id="ARBA00023315"/>
    </source>
</evidence>
<dbReference type="PANTHER" id="PTHR43877:SF1">
    <property type="entry name" value="ACETYLTRANSFERASE"/>
    <property type="match status" value="1"/>
</dbReference>
<keyword evidence="2" id="KW-0012">Acyltransferase</keyword>
<sequence length="166" mass="17818">MIKVRPASIADETELARIDLATWTPAVSPAPAPPAGTPFFDEQTRPENVLVAETATAAVAGYAKLGQSIPLPSHQHVLELTGIAVDPTLQRAGAGRSLVMAAIEEAGRRQARKLSLRVLGPNTGARRLYESCGFTVEGVLRGEFLLDGDLVDDILMAYFYHPKQNV</sequence>
<dbReference type="CDD" id="cd04301">
    <property type="entry name" value="NAT_SF"/>
    <property type="match status" value="1"/>
</dbReference>
<proteinExistence type="predicted"/>
<keyword evidence="1" id="KW-0808">Transferase</keyword>
<reference evidence="4 5" key="1">
    <citation type="journal article" date="2019" name="Int. J. Syst. Evol. Microbiol.">
        <title>The Global Catalogue of Microorganisms (GCM) 10K type strain sequencing project: providing services to taxonomists for standard genome sequencing and annotation.</title>
        <authorList>
            <consortium name="The Broad Institute Genomics Platform"/>
            <consortium name="The Broad Institute Genome Sequencing Center for Infectious Disease"/>
            <person name="Wu L."/>
            <person name="Ma J."/>
        </authorList>
    </citation>
    <scope>NUCLEOTIDE SEQUENCE [LARGE SCALE GENOMIC DNA]</scope>
    <source>
        <strain evidence="4 5">JCM 14718</strain>
    </source>
</reference>
<protein>
    <submittedName>
        <fullName evidence="4">GNAT family N-acetyltransferase</fullName>
    </submittedName>
</protein>
<dbReference type="InterPro" id="IPR000182">
    <property type="entry name" value="GNAT_dom"/>
</dbReference>
<keyword evidence="5" id="KW-1185">Reference proteome</keyword>
<organism evidence="4 5">
    <name type="scientific">Fodinicola feengrottensis</name>
    <dbReference type="NCBI Taxonomy" id="435914"/>
    <lineage>
        <taxon>Bacteria</taxon>
        <taxon>Bacillati</taxon>
        <taxon>Actinomycetota</taxon>
        <taxon>Actinomycetes</taxon>
        <taxon>Mycobacteriales</taxon>
        <taxon>Fodinicola</taxon>
    </lineage>
</organism>
<evidence type="ECO:0000313" key="4">
    <source>
        <dbReference type="EMBL" id="GAA1680787.1"/>
    </source>
</evidence>
<evidence type="ECO:0000259" key="3">
    <source>
        <dbReference type="PROSITE" id="PS51186"/>
    </source>
</evidence>
<evidence type="ECO:0000313" key="5">
    <source>
        <dbReference type="Proteomes" id="UP001500618"/>
    </source>
</evidence>
<dbReference type="Gene3D" id="3.40.630.30">
    <property type="match status" value="1"/>
</dbReference>
<feature type="domain" description="N-acetyltransferase" evidence="3">
    <location>
        <begin position="2"/>
        <end position="161"/>
    </location>
</feature>
<comment type="caution">
    <text evidence="4">The sequence shown here is derived from an EMBL/GenBank/DDBJ whole genome shotgun (WGS) entry which is preliminary data.</text>
</comment>
<dbReference type="Proteomes" id="UP001500618">
    <property type="component" value="Unassembled WGS sequence"/>
</dbReference>
<dbReference type="PANTHER" id="PTHR43877">
    <property type="entry name" value="AMINOALKYLPHOSPHONATE N-ACETYLTRANSFERASE-RELATED-RELATED"/>
    <property type="match status" value="1"/>
</dbReference>
<evidence type="ECO:0000256" key="1">
    <source>
        <dbReference type="ARBA" id="ARBA00022679"/>
    </source>
</evidence>